<dbReference type="GO" id="GO:0003677">
    <property type="term" value="F:DNA binding"/>
    <property type="evidence" value="ECO:0007669"/>
    <property type="project" value="InterPro"/>
</dbReference>
<dbReference type="PANTHER" id="PTHR34475">
    <property type="match status" value="1"/>
</dbReference>
<dbReference type="InterPro" id="IPR010982">
    <property type="entry name" value="Lambda_DNA-bd_dom_sf"/>
</dbReference>
<organism evidence="2">
    <name type="scientific">Hydrogenovibrio crunogenus (strain DSM 25203 / XCL-2)</name>
    <name type="common">Thiomicrospira crunogena</name>
    <dbReference type="NCBI Taxonomy" id="317025"/>
    <lineage>
        <taxon>Bacteria</taxon>
        <taxon>Pseudomonadati</taxon>
        <taxon>Pseudomonadota</taxon>
        <taxon>Gammaproteobacteria</taxon>
        <taxon>Thiotrichales</taxon>
        <taxon>Piscirickettsiaceae</taxon>
        <taxon>Hydrogenovibrio</taxon>
    </lineage>
</organism>
<keyword evidence="1" id="KW-0472">Membrane</keyword>
<reference evidence="2" key="1">
    <citation type="submission" date="2006-07" db="EMBL/GenBank/DDBJ databases">
        <title>Complete sequence of Thiomicrospira crunogena XCL-2.</title>
        <authorList>
            <consortium name="US DOE Joint Genome Institute"/>
            <person name="Copeland A."/>
            <person name="Lucas S."/>
            <person name="Lapidus A."/>
            <person name="Barry K."/>
            <person name="Detter J.C."/>
            <person name="Glavina del Rio T."/>
            <person name="Hammon N."/>
            <person name="Israni S."/>
            <person name="Dalin E."/>
            <person name="Tice H."/>
            <person name="Pitluck S."/>
            <person name="Chain P."/>
            <person name="Malfatti S."/>
            <person name="Shin M."/>
            <person name="Vergez L."/>
            <person name="Schmutz J."/>
            <person name="Larimer F."/>
            <person name="Land M."/>
            <person name="Hauser L."/>
            <person name="Kyrpides N."/>
            <person name="Lykidis A."/>
            <person name="Scott K.M."/>
            <person name="Sievert S."/>
            <person name="Kerfeld C."/>
            <person name="Freyermuth S."/>
            <person name="Dobrinski K."/>
            <person name="Boller A."/>
            <person name="Fitzpatrick K."/>
            <person name="Thoma P."/>
            <person name="Moore J."/>
            <person name="Richardson P."/>
        </authorList>
    </citation>
    <scope>NUCLEOTIDE SEQUENCE</scope>
    <source>
        <strain evidence="2">XCL-2</strain>
    </source>
</reference>
<dbReference type="CDD" id="cd00093">
    <property type="entry name" value="HTH_XRE"/>
    <property type="match status" value="1"/>
</dbReference>
<dbReference type="eggNOG" id="COG1426">
    <property type="taxonomic scope" value="Bacteria"/>
</dbReference>
<name>Q31I06_HYDCU</name>
<keyword evidence="1" id="KW-1133">Transmembrane helix</keyword>
<evidence type="ECO:0000256" key="1">
    <source>
        <dbReference type="SAM" id="Phobius"/>
    </source>
</evidence>
<dbReference type="STRING" id="317025.Tcr_0621"/>
<feature type="transmembrane region" description="Helical" evidence="1">
    <location>
        <begin position="116"/>
        <end position="136"/>
    </location>
</feature>
<dbReference type="HOGENOM" id="CLU_1937167_0_0_6"/>
<dbReference type="EMBL" id="CP000109">
    <property type="protein sequence ID" value="ABB41217.1"/>
    <property type="molecule type" value="Genomic_DNA"/>
</dbReference>
<dbReference type="KEGG" id="tcx:Tcr_0621"/>
<evidence type="ECO:0008006" key="3">
    <source>
        <dbReference type="Google" id="ProtNLM"/>
    </source>
</evidence>
<gene>
    <name evidence="2" type="ordered locus">Tcr_0621</name>
</gene>
<dbReference type="InterPro" id="IPR001387">
    <property type="entry name" value="Cro/C1-type_HTH"/>
</dbReference>
<keyword evidence="1" id="KW-0812">Transmembrane</keyword>
<dbReference type="AlphaFoldDB" id="Q31I06"/>
<dbReference type="InterPro" id="IPR050400">
    <property type="entry name" value="Bact_Cytoskel_RodZ"/>
</dbReference>
<accession>Q31I06</accession>
<proteinExistence type="predicted"/>
<dbReference type="Pfam" id="PF13413">
    <property type="entry name" value="HTH_25"/>
    <property type="match status" value="1"/>
</dbReference>
<dbReference type="PANTHER" id="PTHR34475:SF1">
    <property type="entry name" value="CYTOSKELETON PROTEIN RODZ"/>
    <property type="match status" value="1"/>
</dbReference>
<protein>
    <recommendedName>
        <fullName evidence="3">HTH cro/C1-type domain-containing protein</fullName>
    </recommendedName>
</protein>
<dbReference type="OrthoDB" id="9790252at2"/>
<sequence>MANEAQHQEFTSDEKPAFTDLSRALRTAREQKKLSIGDVAEQLKIASSHIQYFEGDRLDLTQLDPFQRGYLRNYSELLNVDIKPYESVFPEVVDVGSSLQSVDLEEHATKPIISIAMMRILSSLAVIGIIILLIAINV</sequence>
<evidence type="ECO:0000313" key="2">
    <source>
        <dbReference type="EMBL" id="ABB41217.1"/>
    </source>
</evidence>
<dbReference type="SUPFAM" id="SSF47413">
    <property type="entry name" value="lambda repressor-like DNA-binding domains"/>
    <property type="match status" value="1"/>
</dbReference>
<dbReference type="Gene3D" id="1.10.260.40">
    <property type="entry name" value="lambda repressor-like DNA-binding domains"/>
    <property type="match status" value="1"/>
</dbReference>